<feature type="compositionally biased region" description="Low complexity" evidence="2">
    <location>
        <begin position="80"/>
        <end position="94"/>
    </location>
</feature>
<evidence type="ECO:0000313" key="4">
    <source>
        <dbReference type="EMBL" id="KOM55378.1"/>
    </source>
</evidence>
<dbReference type="EMBL" id="CM003380">
    <property type="protein sequence ID" value="KOM55378.1"/>
    <property type="molecule type" value="Genomic_DNA"/>
</dbReference>
<evidence type="ECO:0000313" key="5">
    <source>
        <dbReference type="Proteomes" id="UP000053144"/>
    </source>
</evidence>
<name>A0A0L9VK65_PHAAN</name>
<keyword evidence="3" id="KW-0732">Signal</keyword>
<protein>
    <submittedName>
        <fullName evidence="4">Uncharacterized protein</fullName>
    </submittedName>
</protein>
<feature type="coiled-coil region" evidence="1">
    <location>
        <begin position="168"/>
        <end position="202"/>
    </location>
</feature>
<sequence length="342" mass="37685">MYLGCLLHYLPLLPPVHCLWDHCKIPPPPSPLFLAVDDIPPTPPVHVFTPLATYPCPPPTADTLPPLVVITSTPPPDPTSRPSSSSIPVSETATTSADPETTGDAVDPPLHDRPWIEPYGRGFVPSKMSGLTVWASTFGTLYSLIGIQQRGTLKHQPSSSTTTTYEAVKRLTQLLQQCDQKNRDLREEYTELRNEFTNFKSLVMRALPEASDIHSIVPLTQPRPSPSPAITQQPTSPAIYRGVCSIQGGTLKHQPSSSTTTTYEAVKRLTQLLQQCDQKNRDLREEYTELRNEFTNFKSLVMRALPEASDIHSIVPLTQPRPSPSPAITQQPTSPAIYRGVG</sequence>
<evidence type="ECO:0000256" key="3">
    <source>
        <dbReference type="SAM" id="SignalP"/>
    </source>
</evidence>
<accession>A0A0L9VK65</accession>
<dbReference type="AlphaFoldDB" id="A0A0L9VK65"/>
<dbReference type="Proteomes" id="UP000053144">
    <property type="component" value="Chromosome 10"/>
</dbReference>
<keyword evidence="1" id="KW-0175">Coiled coil</keyword>
<feature type="coiled-coil region" evidence="1">
    <location>
        <begin position="266"/>
        <end position="300"/>
    </location>
</feature>
<dbReference type="Gramene" id="KOM55378">
    <property type="protein sequence ID" value="KOM55378"/>
    <property type="gene ID" value="LR48_Vigan10g127000"/>
</dbReference>
<evidence type="ECO:0000256" key="1">
    <source>
        <dbReference type="SAM" id="Coils"/>
    </source>
</evidence>
<feature type="chain" id="PRO_5005596764" evidence="3">
    <location>
        <begin position="19"/>
        <end position="342"/>
    </location>
</feature>
<feature type="region of interest" description="Disordered" evidence="2">
    <location>
        <begin position="69"/>
        <end position="112"/>
    </location>
</feature>
<gene>
    <name evidence="4" type="ORF">LR48_Vigan10g127000</name>
</gene>
<feature type="signal peptide" evidence="3">
    <location>
        <begin position="1"/>
        <end position="18"/>
    </location>
</feature>
<evidence type="ECO:0000256" key="2">
    <source>
        <dbReference type="SAM" id="MobiDB-lite"/>
    </source>
</evidence>
<reference evidence="5" key="1">
    <citation type="journal article" date="2015" name="Proc. Natl. Acad. Sci. U.S.A.">
        <title>Genome sequencing of adzuki bean (Vigna angularis) provides insight into high starch and low fat accumulation and domestication.</title>
        <authorList>
            <person name="Yang K."/>
            <person name="Tian Z."/>
            <person name="Chen C."/>
            <person name="Luo L."/>
            <person name="Zhao B."/>
            <person name="Wang Z."/>
            <person name="Yu L."/>
            <person name="Li Y."/>
            <person name="Sun Y."/>
            <person name="Li W."/>
            <person name="Chen Y."/>
            <person name="Li Y."/>
            <person name="Zhang Y."/>
            <person name="Ai D."/>
            <person name="Zhao J."/>
            <person name="Shang C."/>
            <person name="Ma Y."/>
            <person name="Wu B."/>
            <person name="Wang M."/>
            <person name="Gao L."/>
            <person name="Sun D."/>
            <person name="Zhang P."/>
            <person name="Guo F."/>
            <person name="Wang W."/>
            <person name="Li Y."/>
            <person name="Wang J."/>
            <person name="Varshney R.K."/>
            <person name="Wang J."/>
            <person name="Ling H.Q."/>
            <person name="Wan P."/>
        </authorList>
    </citation>
    <scope>NUCLEOTIDE SEQUENCE</scope>
    <source>
        <strain evidence="5">cv. Jingnong 6</strain>
    </source>
</reference>
<proteinExistence type="predicted"/>
<feature type="region of interest" description="Disordered" evidence="2">
    <location>
        <begin position="318"/>
        <end position="342"/>
    </location>
</feature>
<organism evidence="4 5">
    <name type="scientific">Phaseolus angularis</name>
    <name type="common">Azuki bean</name>
    <name type="synonym">Vigna angularis</name>
    <dbReference type="NCBI Taxonomy" id="3914"/>
    <lineage>
        <taxon>Eukaryota</taxon>
        <taxon>Viridiplantae</taxon>
        <taxon>Streptophyta</taxon>
        <taxon>Embryophyta</taxon>
        <taxon>Tracheophyta</taxon>
        <taxon>Spermatophyta</taxon>
        <taxon>Magnoliopsida</taxon>
        <taxon>eudicotyledons</taxon>
        <taxon>Gunneridae</taxon>
        <taxon>Pentapetalae</taxon>
        <taxon>rosids</taxon>
        <taxon>fabids</taxon>
        <taxon>Fabales</taxon>
        <taxon>Fabaceae</taxon>
        <taxon>Papilionoideae</taxon>
        <taxon>50 kb inversion clade</taxon>
        <taxon>NPAAA clade</taxon>
        <taxon>indigoferoid/millettioid clade</taxon>
        <taxon>Phaseoleae</taxon>
        <taxon>Vigna</taxon>
    </lineage>
</organism>